<feature type="region of interest" description="Disordered" evidence="7">
    <location>
        <begin position="194"/>
        <end position="217"/>
    </location>
</feature>
<protein>
    <submittedName>
        <fullName evidence="11">Uncharacterized protein</fullName>
    </submittedName>
</protein>
<keyword evidence="6" id="KW-0862">Zinc</keyword>
<evidence type="ECO:0000256" key="4">
    <source>
        <dbReference type="ARBA" id="ARBA00023163"/>
    </source>
</evidence>
<dbReference type="EMBL" id="JASCZI010121756">
    <property type="protein sequence ID" value="MED6162867.1"/>
    <property type="molecule type" value="Genomic_DNA"/>
</dbReference>
<dbReference type="SUPFAM" id="SSF46689">
    <property type="entry name" value="Homeodomain-like"/>
    <property type="match status" value="1"/>
</dbReference>
<evidence type="ECO:0000259" key="10">
    <source>
        <dbReference type="PROSITE" id="PS51294"/>
    </source>
</evidence>
<keyword evidence="2" id="KW-0805">Transcription regulation</keyword>
<feature type="compositionally biased region" description="Pro residues" evidence="7">
    <location>
        <begin position="200"/>
        <end position="217"/>
    </location>
</feature>
<keyword evidence="12" id="KW-1185">Reference proteome</keyword>
<evidence type="ECO:0000256" key="5">
    <source>
        <dbReference type="ARBA" id="ARBA00023242"/>
    </source>
</evidence>
<dbReference type="Pfam" id="PF00249">
    <property type="entry name" value="Myb_DNA-binding"/>
    <property type="match status" value="1"/>
</dbReference>
<accession>A0ABU6UQD1</accession>
<dbReference type="InterPro" id="IPR006447">
    <property type="entry name" value="Myb_dom_plants"/>
</dbReference>
<dbReference type="InterPro" id="IPR001878">
    <property type="entry name" value="Znf_CCHC"/>
</dbReference>
<evidence type="ECO:0000259" key="9">
    <source>
        <dbReference type="PROSITE" id="PS50158"/>
    </source>
</evidence>
<dbReference type="PANTHER" id="PTHR44191:SF62">
    <property type="entry name" value="OS04G0341900 PROTEIN"/>
    <property type="match status" value="1"/>
</dbReference>
<dbReference type="InterPro" id="IPR052245">
    <property type="entry name" value="Plant_Stress_Dev_TF"/>
</dbReference>
<evidence type="ECO:0000313" key="11">
    <source>
        <dbReference type="EMBL" id="MED6162867.1"/>
    </source>
</evidence>
<dbReference type="CDD" id="cd00167">
    <property type="entry name" value="SANT"/>
    <property type="match status" value="1"/>
</dbReference>
<evidence type="ECO:0000256" key="2">
    <source>
        <dbReference type="ARBA" id="ARBA00023015"/>
    </source>
</evidence>
<evidence type="ECO:0000313" key="12">
    <source>
        <dbReference type="Proteomes" id="UP001341840"/>
    </source>
</evidence>
<sequence length="217" mass="23539">MGRKCSHCGNIGHNSRTCTTSSSSSSSGIRLFGTHLLAEPSSSCSSMNKKCFSMDSLTLFPTTSSSSIGYVSDNNGAPPQDRKKGLTWTEEEHRRFLIGLEKLGKGDWRGISRSFVRTRTPTQVASHAQKHFLRLANNNKRPPPTTSTSKSTIMPHFLHETSTTTTTSESSSSSSSMHEELPMCLHTHHIIKSSNNTSVVPPPDLSLTLAPPPPSAT</sequence>
<evidence type="ECO:0000256" key="6">
    <source>
        <dbReference type="PROSITE-ProRule" id="PRU00047"/>
    </source>
</evidence>
<name>A0ABU6UQD1_9FABA</name>
<feature type="region of interest" description="Disordered" evidence="7">
    <location>
        <begin position="136"/>
        <end position="179"/>
    </location>
</feature>
<feature type="domain" description="CCHC-type" evidence="9">
    <location>
        <begin position="3"/>
        <end position="18"/>
    </location>
</feature>
<keyword evidence="6" id="KW-0479">Metal-binding</keyword>
<dbReference type="InterPro" id="IPR009057">
    <property type="entry name" value="Homeodomain-like_sf"/>
</dbReference>
<keyword evidence="6" id="KW-0863">Zinc-finger</keyword>
<dbReference type="NCBIfam" id="TIGR01557">
    <property type="entry name" value="myb_SHAQKYF"/>
    <property type="match status" value="1"/>
</dbReference>
<dbReference type="SMART" id="SM00717">
    <property type="entry name" value="SANT"/>
    <property type="match status" value="1"/>
</dbReference>
<dbReference type="PROSITE" id="PS50090">
    <property type="entry name" value="MYB_LIKE"/>
    <property type="match status" value="1"/>
</dbReference>
<dbReference type="InterPro" id="IPR017930">
    <property type="entry name" value="Myb_dom"/>
</dbReference>
<dbReference type="PANTHER" id="PTHR44191">
    <property type="entry name" value="TRANSCRIPTION FACTOR KUA1"/>
    <property type="match status" value="1"/>
</dbReference>
<dbReference type="PROSITE" id="PS51294">
    <property type="entry name" value="HTH_MYB"/>
    <property type="match status" value="1"/>
</dbReference>
<comment type="caution">
    <text evidence="11">The sequence shown here is derived from an EMBL/GenBank/DDBJ whole genome shotgun (WGS) entry which is preliminary data.</text>
</comment>
<dbReference type="PROSITE" id="PS50158">
    <property type="entry name" value="ZF_CCHC"/>
    <property type="match status" value="1"/>
</dbReference>
<reference evidence="11 12" key="1">
    <citation type="journal article" date="2023" name="Plants (Basel)">
        <title>Bridging the Gap: Combining Genomics and Transcriptomics Approaches to Understand Stylosanthes scabra, an Orphan Legume from the Brazilian Caatinga.</title>
        <authorList>
            <person name="Ferreira-Neto J.R.C."/>
            <person name="da Silva M.D."/>
            <person name="Binneck E."/>
            <person name="de Melo N.F."/>
            <person name="da Silva R.H."/>
            <person name="de Melo A.L.T.M."/>
            <person name="Pandolfi V."/>
            <person name="Bustamante F.O."/>
            <person name="Brasileiro-Vidal A.C."/>
            <person name="Benko-Iseppon A.M."/>
        </authorList>
    </citation>
    <scope>NUCLEOTIDE SEQUENCE [LARGE SCALE GENOMIC DNA]</scope>
    <source>
        <tissue evidence="11">Leaves</tissue>
    </source>
</reference>
<keyword evidence="4" id="KW-0804">Transcription</keyword>
<dbReference type="InterPro" id="IPR001005">
    <property type="entry name" value="SANT/Myb"/>
</dbReference>
<evidence type="ECO:0000259" key="8">
    <source>
        <dbReference type="PROSITE" id="PS50090"/>
    </source>
</evidence>
<keyword evidence="3" id="KW-0238">DNA-binding</keyword>
<evidence type="ECO:0000256" key="7">
    <source>
        <dbReference type="SAM" id="MobiDB-lite"/>
    </source>
</evidence>
<proteinExistence type="predicted"/>
<dbReference type="Proteomes" id="UP001341840">
    <property type="component" value="Unassembled WGS sequence"/>
</dbReference>
<feature type="compositionally biased region" description="Low complexity" evidence="7">
    <location>
        <begin position="160"/>
        <end position="176"/>
    </location>
</feature>
<evidence type="ECO:0000256" key="1">
    <source>
        <dbReference type="ARBA" id="ARBA00004123"/>
    </source>
</evidence>
<comment type="subcellular location">
    <subcellularLocation>
        <location evidence="1">Nucleus</location>
    </subcellularLocation>
</comment>
<organism evidence="11 12">
    <name type="scientific">Stylosanthes scabra</name>
    <dbReference type="NCBI Taxonomy" id="79078"/>
    <lineage>
        <taxon>Eukaryota</taxon>
        <taxon>Viridiplantae</taxon>
        <taxon>Streptophyta</taxon>
        <taxon>Embryophyta</taxon>
        <taxon>Tracheophyta</taxon>
        <taxon>Spermatophyta</taxon>
        <taxon>Magnoliopsida</taxon>
        <taxon>eudicotyledons</taxon>
        <taxon>Gunneridae</taxon>
        <taxon>Pentapetalae</taxon>
        <taxon>rosids</taxon>
        <taxon>fabids</taxon>
        <taxon>Fabales</taxon>
        <taxon>Fabaceae</taxon>
        <taxon>Papilionoideae</taxon>
        <taxon>50 kb inversion clade</taxon>
        <taxon>dalbergioids sensu lato</taxon>
        <taxon>Dalbergieae</taxon>
        <taxon>Pterocarpus clade</taxon>
        <taxon>Stylosanthes</taxon>
    </lineage>
</organism>
<dbReference type="Gene3D" id="1.10.10.60">
    <property type="entry name" value="Homeodomain-like"/>
    <property type="match status" value="1"/>
</dbReference>
<evidence type="ECO:0000256" key="3">
    <source>
        <dbReference type="ARBA" id="ARBA00023125"/>
    </source>
</evidence>
<feature type="domain" description="HTH myb-type" evidence="10">
    <location>
        <begin position="80"/>
        <end position="136"/>
    </location>
</feature>
<gene>
    <name evidence="11" type="ORF">PIB30_074496</name>
</gene>
<feature type="domain" description="Myb-like" evidence="8">
    <location>
        <begin position="80"/>
        <end position="132"/>
    </location>
</feature>
<keyword evidence="5" id="KW-0539">Nucleus</keyword>